<dbReference type="Proteomes" id="UP000294200">
    <property type="component" value="Unassembled WGS sequence"/>
</dbReference>
<dbReference type="PANTHER" id="PTHR43045">
    <property type="entry name" value="SHIKIMATE TRANSPORTER"/>
    <property type="match status" value="1"/>
</dbReference>
<protein>
    <submittedName>
        <fullName evidence="9">MFS transporter</fullName>
    </submittedName>
</protein>
<feature type="transmembrane region" description="Helical" evidence="7">
    <location>
        <begin position="296"/>
        <end position="316"/>
    </location>
</feature>
<reference evidence="9 10" key="1">
    <citation type="submission" date="2017-02" db="EMBL/GenBank/DDBJ databases">
        <title>Paraburkholderia sophoroidis sp. nov. and Paraburkholderia steynii sp. nov. rhizobial symbionts of the fynbos legume Hypocalyptus sophoroides.</title>
        <authorList>
            <person name="Steenkamp E.T."/>
            <person name="Beukes C.W."/>
            <person name="Van Zyl E."/>
            <person name="Avontuur J."/>
            <person name="Chan W.Y."/>
            <person name="Hassen A."/>
            <person name="Palmer M."/>
            <person name="Mthombeni L."/>
            <person name="Phalane F."/>
            <person name="Sereme K."/>
            <person name="Venter S.N."/>
        </authorList>
    </citation>
    <scope>NUCLEOTIDE SEQUENCE [LARGE SCALE GENOMIC DNA]</scope>
    <source>
        <strain evidence="9 10">HC1.1ba</strain>
    </source>
</reference>
<feature type="transmembrane region" description="Helical" evidence="7">
    <location>
        <begin position="230"/>
        <end position="254"/>
    </location>
</feature>
<feature type="transmembrane region" description="Helical" evidence="7">
    <location>
        <begin position="77"/>
        <end position="95"/>
    </location>
</feature>
<feature type="transmembrane region" description="Helical" evidence="7">
    <location>
        <begin position="42"/>
        <end position="65"/>
    </location>
</feature>
<organism evidence="9 10">
    <name type="scientific">Paraburkholderia steynii</name>
    <dbReference type="NCBI Taxonomy" id="1245441"/>
    <lineage>
        <taxon>Bacteria</taxon>
        <taxon>Pseudomonadati</taxon>
        <taxon>Pseudomonadota</taxon>
        <taxon>Betaproteobacteria</taxon>
        <taxon>Burkholderiales</taxon>
        <taxon>Burkholderiaceae</taxon>
        <taxon>Paraburkholderia</taxon>
    </lineage>
</organism>
<evidence type="ECO:0000256" key="3">
    <source>
        <dbReference type="ARBA" id="ARBA00022475"/>
    </source>
</evidence>
<dbReference type="Gene3D" id="1.20.1250.20">
    <property type="entry name" value="MFS general substrate transporter like domains"/>
    <property type="match status" value="2"/>
</dbReference>
<evidence type="ECO:0000256" key="5">
    <source>
        <dbReference type="ARBA" id="ARBA00022989"/>
    </source>
</evidence>
<evidence type="ECO:0000256" key="7">
    <source>
        <dbReference type="SAM" id="Phobius"/>
    </source>
</evidence>
<dbReference type="InterPro" id="IPR020846">
    <property type="entry name" value="MFS_dom"/>
</dbReference>
<feature type="transmembrane region" description="Helical" evidence="7">
    <location>
        <begin position="176"/>
        <end position="195"/>
    </location>
</feature>
<evidence type="ECO:0000313" key="9">
    <source>
        <dbReference type="EMBL" id="TCG07908.1"/>
    </source>
</evidence>
<comment type="caution">
    <text evidence="9">The sequence shown here is derived from an EMBL/GenBank/DDBJ whole genome shotgun (WGS) entry which is preliminary data.</text>
</comment>
<name>A0A4V2NH91_9BURK</name>
<dbReference type="GO" id="GO:0022857">
    <property type="term" value="F:transmembrane transporter activity"/>
    <property type="evidence" value="ECO:0007669"/>
    <property type="project" value="InterPro"/>
</dbReference>
<keyword evidence="2" id="KW-0813">Transport</keyword>
<dbReference type="AlphaFoldDB" id="A0A4V2NH91"/>
<keyword evidence="3" id="KW-1003">Cell membrane</keyword>
<keyword evidence="5 7" id="KW-1133">Transmembrane helix</keyword>
<dbReference type="GO" id="GO:0005886">
    <property type="term" value="C:plasma membrane"/>
    <property type="evidence" value="ECO:0007669"/>
    <property type="project" value="UniProtKB-SubCell"/>
</dbReference>
<feature type="transmembrane region" description="Helical" evidence="7">
    <location>
        <begin position="322"/>
        <end position="341"/>
    </location>
</feature>
<dbReference type="SUPFAM" id="SSF103473">
    <property type="entry name" value="MFS general substrate transporter"/>
    <property type="match status" value="1"/>
</dbReference>
<accession>A0A4V2NH91</accession>
<keyword evidence="4 7" id="KW-0812">Transmembrane</keyword>
<dbReference type="InterPro" id="IPR005828">
    <property type="entry name" value="MFS_sugar_transport-like"/>
</dbReference>
<feature type="domain" description="Major facilitator superfamily (MFS) profile" evidence="8">
    <location>
        <begin position="4"/>
        <end position="414"/>
    </location>
</feature>
<comment type="subcellular location">
    <subcellularLocation>
        <location evidence="1">Cell membrane</location>
        <topology evidence="1">Multi-pass membrane protein</topology>
    </subcellularLocation>
</comment>
<dbReference type="Pfam" id="PF07690">
    <property type="entry name" value="MFS_1"/>
    <property type="match status" value="1"/>
</dbReference>
<evidence type="ECO:0000256" key="1">
    <source>
        <dbReference type="ARBA" id="ARBA00004651"/>
    </source>
</evidence>
<evidence type="ECO:0000256" key="2">
    <source>
        <dbReference type="ARBA" id="ARBA00022448"/>
    </source>
</evidence>
<dbReference type="PROSITE" id="PS50850">
    <property type="entry name" value="MFS"/>
    <property type="match status" value="1"/>
</dbReference>
<feature type="transmembrane region" description="Helical" evidence="7">
    <location>
        <begin position="142"/>
        <end position="164"/>
    </location>
</feature>
<evidence type="ECO:0000259" key="8">
    <source>
        <dbReference type="PROSITE" id="PS50850"/>
    </source>
</evidence>
<dbReference type="InterPro" id="IPR036259">
    <property type="entry name" value="MFS_trans_sf"/>
</dbReference>
<dbReference type="Pfam" id="PF00083">
    <property type="entry name" value="Sugar_tr"/>
    <property type="match status" value="1"/>
</dbReference>
<sequence>MVRVAAASMAGTAIEAFDFLAYGTAAALVFNKLFFPSLDPATGTLAAFAAFAAGLFARPIGGIVFGHFGDRIGRKSILILSLVLMGLCTTLIGLLPTYSSIGIWAAVLLVVLRVGQGVSFGGEMGGAVLMAVEHAPPGTKSFYGSLPQAGAPIGILLSTGAFALVNMLPNDDFMRWGWRVPFLASAALVAIGIFIRMKIEETPDFNTVKLQHKVASIPARDVLVSHLRPLALAIGGKLAEVTLVYTIIVFSISYATANLGFTRSDALNAVLIGSLCQIFTIPFFGWLGDRIGARRVYIIGTLLLAVMAIPLFHAMGTGSLHLYTFAAVTALALNYAIIFGAQSNLYASQFPPELRYSGISMGIQIAAALGGGLAPLIASWLVAHLGGIGSVGIYLSFLGLIGAFSAWMMKPTSSD</sequence>
<evidence type="ECO:0000256" key="6">
    <source>
        <dbReference type="ARBA" id="ARBA00023136"/>
    </source>
</evidence>
<dbReference type="CDD" id="cd17369">
    <property type="entry name" value="MFS_ShiA_like"/>
    <property type="match status" value="1"/>
</dbReference>
<keyword evidence="10" id="KW-1185">Reference proteome</keyword>
<feature type="transmembrane region" description="Helical" evidence="7">
    <location>
        <begin position="388"/>
        <end position="409"/>
    </location>
</feature>
<keyword evidence="6 7" id="KW-0472">Membrane</keyword>
<dbReference type="InterPro" id="IPR011701">
    <property type="entry name" value="MFS"/>
</dbReference>
<proteinExistence type="predicted"/>
<dbReference type="PANTHER" id="PTHR43045:SF1">
    <property type="entry name" value="SHIKIMATE TRANSPORTER"/>
    <property type="match status" value="1"/>
</dbReference>
<evidence type="ECO:0000256" key="4">
    <source>
        <dbReference type="ARBA" id="ARBA00022692"/>
    </source>
</evidence>
<feature type="transmembrane region" description="Helical" evidence="7">
    <location>
        <begin position="362"/>
        <end position="382"/>
    </location>
</feature>
<gene>
    <name evidence="9" type="ORF">BZM27_16235</name>
</gene>
<dbReference type="EMBL" id="MWML01000051">
    <property type="protein sequence ID" value="TCG07908.1"/>
    <property type="molecule type" value="Genomic_DNA"/>
</dbReference>
<evidence type="ECO:0000313" key="10">
    <source>
        <dbReference type="Proteomes" id="UP000294200"/>
    </source>
</evidence>
<feature type="transmembrane region" description="Helical" evidence="7">
    <location>
        <begin position="266"/>
        <end position="284"/>
    </location>
</feature>